<dbReference type="Proteomes" id="UP001610432">
    <property type="component" value="Unassembled WGS sequence"/>
</dbReference>
<dbReference type="Gene3D" id="3.80.10.10">
    <property type="entry name" value="Ribonuclease Inhibitor"/>
    <property type="match status" value="1"/>
</dbReference>
<reference evidence="1 2" key="1">
    <citation type="submission" date="2024-07" db="EMBL/GenBank/DDBJ databases">
        <title>Section-level genome sequencing and comparative genomics of Aspergillus sections Usti and Cavernicolus.</title>
        <authorList>
            <consortium name="Lawrence Berkeley National Laboratory"/>
            <person name="Nybo J.L."/>
            <person name="Vesth T.C."/>
            <person name="Theobald S."/>
            <person name="Frisvad J.C."/>
            <person name="Larsen T.O."/>
            <person name="Kjaerboelling I."/>
            <person name="Rothschild-Mancinelli K."/>
            <person name="Lyhne E.K."/>
            <person name="Kogle M.E."/>
            <person name="Barry K."/>
            <person name="Clum A."/>
            <person name="Na H."/>
            <person name="Ledsgaard L."/>
            <person name="Lin J."/>
            <person name="Lipzen A."/>
            <person name="Kuo A."/>
            <person name="Riley R."/>
            <person name="Mondo S."/>
            <person name="Labutti K."/>
            <person name="Haridas S."/>
            <person name="Pangalinan J."/>
            <person name="Salamov A.A."/>
            <person name="Simmons B.A."/>
            <person name="Magnuson J.K."/>
            <person name="Chen J."/>
            <person name="Drula E."/>
            <person name="Henrissat B."/>
            <person name="Wiebenga A."/>
            <person name="Lubbers R.J."/>
            <person name="Gomes A.C."/>
            <person name="Macurrencykelacurrency M.R."/>
            <person name="Stajich J."/>
            <person name="Grigoriev I.V."/>
            <person name="Mortensen U.H."/>
            <person name="De Vries R.P."/>
            <person name="Baker S.E."/>
            <person name="Andersen M.R."/>
        </authorList>
    </citation>
    <scope>NUCLEOTIDE SEQUENCE [LARGE SCALE GENOMIC DNA]</scope>
    <source>
        <strain evidence="1 2">CBS 449.75</strain>
    </source>
</reference>
<evidence type="ECO:0008006" key="3">
    <source>
        <dbReference type="Google" id="ProtNLM"/>
    </source>
</evidence>
<dbReference type="InterPro" id="IPR032675">
    <property type="entry name" value="LRR_dom_sf"/>
</dbReference>
<organism evidence="1 2">
    <name type="scientific">Aspergillus lucknowensis</name>
    <dbReference type="NCBI Taxonomy" id="176173"/>
    <lineage>
        <taxon>Eukaryota</taxon>
        <taxon>Fungi</taxon>
        <taxon>Dikarya</taxon>
        <taxon>Ascomycota</taxon>
        <taxon>Pezizomycotina</taxon>
        <taxon>Eurotiomycetes</taxon>
        <taxon>Eurotiomycetidae</taxon>
        <taxon>Eurotiales</taxon>
        <taxon>Aspergillaceae</taxon>
        <taxon>Aspergillus</taxon>
        <taxon>Aspergillus subgen. Nidulantes</taxon>
    </lineage>
</organism>
<accession>A0ABR4LH86</accession>
<name>A0ABR4LH86_9EURO</name>
<proteinExistence type="predicted"/>
<gene>
    <name evidence="1" type="ORF">BJX67DRAFT_235161</name>
</gene>
<evidence type="ECO:0000313" key="2">
    <source>
        <dbReference type="Proteomes" id="UP001610432"/>
    </source>
</evidence>
<evidence type="ECO:0000313" key="1">
    <source>
        <dbReference type="EMBL" id="KAL2863816.1"/>
    </source>
</evidence>
<dbReference type="RefSeq" id="XP_070882795.1">
    <property type="nucleotide sequence ID" value="XM_071025995.1"/>
</dbReference>
<keyword evidence="2" id="KW-1185">Reference proteome</keyword>
<comment type="caution">
    <text evidence="1">The sequence shown here is derived from an EMBL/GenBank/DDBJ whole genome shotgun (WGS) entry which is preliminary data.</text>
</comment>
<dbReference type="GeneID" id="98141067"/>
<protein>
    <recommendedName>
        <fullName evidence="3">F-box domain-containing protein</fullName>
    </recommendedName>
</protein>
<sequence>MSLSTLPVETLQQILGHFCLHCTRDPSAEPPLAYLHDGDQAPDERSWYSLQRHTLFSVCLLSKRLCSVAQPILYHEFILGYGDSWRSDHYTWDGRLTSFIIAIARRRDLATLVKRVYIHPYLLERFDDGPDYLSGHPRERDYITDREAGRAIRALEPVLGIRHPPRLKAYDLVTILLAALPHLERCSLQLGPYCDRIVRGEALSACGVTELPIRTLDISLGSDASRRDMFHLGPRARALFDVVPYLETLNLHMCGGIWAAAESTWLPKLKNLHITFSRLTAADLRGLLNSCAGLRSFTYEASRPSEGWWNYDHFQLQDAIRYLYRHRETLESLHLDLRKLGYDERVDPMPPGSTLREFPALKHLLLDMQELHRSLVPDSQLLLQHLPPSIQSFHLVGWIDFGHSRKEAGLLGLVEAISLGGYPNFKELKQDERSVLKDEAAVSGQFARVGVTFGYDVWPSTLSTLGDADVVTPWLMIDVNLIPLCEYRDLAADRPPWPDEEDSDL</sequence>
<dbReference type="EMBL" id="JBFXLQ010000047">
    <property type="protein sequence ID" value="KAL2863816.1"/>
    <property type="molecule type" value="Genomic_DNA"/>
</dbReference>